<gene>
    <name evidence="1" type="ORF">RCOM_0106640</name>
</gene>
<evidence type="ECO:0000313" key="1">
    <source>
        <dbReference type="EMBL" id="EEF37858.1"/>
    </source>
</evidence>
<evidence type="ECO:0008006" key="3">
    <source>
        <dbReference type="Google" id="ProtNLM"/>
    </source>
</evidence>
<sequence length="114" mass="13167">MDKPWAQVLKGLYFPRNYFLSTTAKGRQSWFWIPGLKGFRLHLLRPPYSELTKVVDLLNTSKTKWDENKIRSITSNEEARVILDIPLARACTVCENGEETVKHILFFCENPAAP</sequence>
<dbReference type="Proteomes" id="UP000008311">
    <property type="component" value="Unassembled WGS sequence"/>
</dbReference>
<protein>
    <recommendedName>
        <fullName evidence="3">Reverse transcriptase zinc-binding domain-containing protein</fullName>
    </recommendedName>
</protein>
<dbReference type="InParanoid" id="B9SEW2"/>
<accession>B9SEW2</accession>
<dbReference type="EMBL" id="EQ973939">
    <property type="protein sequence ID" value="EEF37858.1"/>
    <property type="molecule type" value="Genomic_DNA"/>
</dbReference>
<name>B9SEW2_RICCO</name>
<proteinExistence type="predicted"/>
<keyword evidence="2" id="KW-1185">Reference proteome</keyword>
<dbReference type="AlphaFoldDB" id="B9SEW2"/>
<evidence type="ECO:0000313" key="2">
    <source>
        <dbReference type="Proteomes" id="UP000008311"/>
    </source>
</evidence>
<reference evidence="2" key="1">
    <citation type="journal article" date="2010" name="Nat. Biotechnol.">
        <title>Draft genome sequence of the oilseed species Ricinus communis.</title>
        <authorList>
            <person name="Chan A.P."/>
            <person name="Crabtree J."/>
            <person name="Zhao Q."/>
            <person name="Lorenzi H."/>
            <person name="Orvis J."/>
            <person name="Puiu D."/>
            <person name="Melake-Berhan A."/>
            <person name="Jones K.M."/>
            <person name="Redman J."/>
            <person name="Chen G."/>
            <person name="Cahoon E.B."/>
            <person name="Gedil M."/>
            <person name="Stanke M."/>
            <person name="Haas B.J."/>
            <person name="Wortman J.R."/>
            <person name="Fraser-Liggett C.M."/>
            <person name="Ravel J."/>
            <person name="Rabinowicz P.D."/>
        </authorList>
    </citation>
    <scope>NUCLEOTIDE SEQUENCE [LARGE SCALE GENOMIC DNA]</scope>
    <source>
        <strain evidence="2">cv. Hale</strain>
    </source>
</reference>
<organism evidence="1 2">
    <name type="scientific">Ricinus communis</name>
    <name type="common">Castor bean</name>
    <dbReference type="NCBI Taxonomy" id="3988"/>
    <lineage>
        <taxon>Eukaryota</taxon>
        <taxon>Viridiplantae</taxon>
        <taxon>Streptophyta</taxon>
        <taxon>Embryophyta</taxon>
        <taxon>Tracheophyta</taxon>
        <taxon>Spermatophyta</taxon>
        <taxon>Magnoliopsida</taxon>
        <taxon>eudicotyledons</taxon>
        <taxon>Gunneridae</taxon>
        <taxon>Pentapetalae</taxon>
        <taxon>rosids</taxon>
        <taxon>fabids</taxon>
        <taxon>Malpighiales</taxon>
        <taxon>Euphorbiaceae</taxon>
        <taxon>Acalyphoideae</taxon>
        <taxon>Acalypheae</taxon>
        <taxon>Ricinus</taxon>
    </lineage>
</organism>